<sequence length="187" mass="21374">MPKCFVVGCRNGPKKLCLDRSAVFNADIHQIKPRFFYIPKDETSRKTWEKNLPNSEIQLKTTSRVCEEHFVPEDIIKCDETIIDGKVHSIPRQNWKLKIASATSVVPLVQRKPPLERKPLSDITSTYKGFCPSHMKPAKKKERLAAVTKNTVQEIEVGVVESLTVPQLEVLEDDSCHQLFLVYRTTN</sequence>
<keyword evidence="2 5" id="KW-0863">Zinc-finger</keyword>
<keyword evidence="8" id="KW-1185">Reference proteome</keyword>
<dbReference type="Pfam" id="PF05485">
    <property type="entry name" value="THAP"/>
    <property type="match status" value="1"/>
</dbReference>
<dbReference type="InterPro" id="IPR006612">
    <property type="entry name" value="THAP_Znf"/>
</dbReference>
<name>A0ABQ9Z436_9CRUS</name>
<evidence type="ECO:0000256" key="3">
    <source>
        <dbReference type="ARBA" id="ARBA00022833"/>
    </source>
</evidence>
<keyword evidence="4 5" id="KW-0238">DNA-binding</keyword>
<evidence type="ECO:0000256" key="4">
    <source>
        <dbReference type="ARBA" id="ARBA00023125"/>
    </source>
</evidence>
<dbReference type="InterPro" id="IPR038441">
    <property type="entry name" value="THAP_Znf_sf"/>
</dbReference>
<dbReference type="SUPFAM" id="SSF57716">
    <property type="entry name" value="Glucocorticoid receptor-like (DNA-binding domain)"/>
    <property type="match status" value="1"/>
</dbReference>
<feature type="domain" description="THAP-type" evidence="6">
    <location>
        <begin position="1"/>
        <end position="91"/>
    </location>
</feature>
<evidence type="ECO:0000313" key="8">
    <source>
        <dbReference type="Proteomes" id="UP001234178"/>
    </source>
</evidence>
<keyword evidence="3" id="KW-0862">Zinc</keyword>
<dbReference type="PROSITE" id="PS50950">
    <property type="entry name" value="ZF_THAP"/>
    <property type="match status" value="1"/>
</dbReference>
<evidence type="ECO:0000256" key="5">
    <source>
        <dbReference type="PROSITE-ProRule" id="PRU00309"/>
    </source>
</evidence>
<accession>A0ABQ9Z436</accession>
<organism evidence="7 8">
    <name type="scientific">Daphnia magna</name>
    <dbReference type="NCBI Taxonomy" id="35525"/>
    <lineage>
        <taxon>Eukaryota</taxon>
        <taxon>Metazoa</taxon>
        <taxon>Ecdysozoa</taxon>
        <taxon>Arthropoda</taxon>
        <taxon>Crustacea</taxon>
        <taxon>Branchiopoda</taxon>
        <taxon>Diplostraca</taxon>
        <taxon>Cladocera</taxon>
        <taxon>Anomopoda</taxon>
        <taxon>Daphniidae</taxon>
        <taxon>Daphnia</taxon>
    </lineage>
</organism>
<reference evidence="7 8" key="1">
    <citation type="journal article" date="2023" name="Nucleic Acids Res.">
        <title>The hologenome of Daphnia magna reveals possible DNA methylation and microbiome-mediated evolution of the host genome.</title>
        <authorList>
            <person name="Chaturvedi A."/>
            <person name="Li X."/>
            <person name="Dhandapani V."/>
            <person name="Marshall H."/>
            <person name="Kissane S."/>
            <person name="Cuenca-Cambronero M."/>
            <person name="Asole G."/>
            <person name="Calvet F."/>
            <person name="Ruiz-Romero M."/>
            <person name="Marangio P."/>
            <person name="Guigo R."/>
            <person name="Rago D."/>
            <person name="Mirbahai L."/>
            <person name="Eastwood N."/>
            <person name="Colbourne J.K."/>
            <person name="Zhou J."/>
            <person name="Mallon E."/>
            <person name="Orsini L."/>
        </authorList>
    </citation>
    <scope>NUCLEOTIDE SEQUENCE [LARGE SCALE GENOMIC DNA]</scope>
    <source>
        <strain evidence="7">LRV0_1</strain>
    </source>
</reference>
<comment type="caution">
    <text evidence="7">The sequence shown here is derived from an EMBL/GenBank/DDBJ whole genome shotgun (WGS) entry which is preliminary data.</text>
</comment>
<proteinExistence type="predicted"/>
<dbReference type="Proteomes" id="UP001234178">
    <property type="component" value="Unassembled WGS sequence"/>
</dbReference>
<protein>
    <recommendedName>
        <fullName evidence="6">THAP-type domain-containing protein</fullName>
    </recommendedName>
</protein>
<gene>
    <name evidence="7" type="ORF">OUZ56_012801</name>
</gene>
<evidence type="ECO:0000259" key="6">
    <source>
        <dbReference type="PROSITE" id="PS50950"/>
    </source>
</evidence>
<keyword evidence="1" id="KW-0479">Metal-binding</keyword>
<dbReference type="Gene3D" id="6.20.210.20">
    <property type="entry name" value="THAP domain"/>
    <property type="match status" value="1"/>
</dbReference>
<evidence type="ECO:0000313" key="7">
    <source>
        <dbReference type="EMBL" id="KAK4007647.1"/>
    </source>
</evidence>
<evidence type="ECO:0000256" key="2">
    <source>
        <dbReference type="ARBA" id="ARBA00022771"/>
    </source>
</evidence>
<dbReference type="EMBL" id="JAOYFB010000002">
    <property type="protein sequence ID" value="KAK4007647.1"/>
    <property type="molecule type" value="Genomic_DNA"/>
</dbReference>
<evidence type="ECO:0000256" key="1">
    <source>
        <dbReference type="ARBA" id="ARBA00022723"/>
    </source>
</evidence>